<dbReference type="Gene3D" id="3.30.420.40">
    <property type="match status" value="1"/>
</dbReference>
<dbReference type="Proteomes" id="UP000564704">
    <property type="component" value="Unassembled WGS sequence"/>
</dbReference>
<organism evidence="3 4">
    <name type="scientific">Roseovarius bejariae</name>
    <dbReference type="NCBI Taxonomy" id="2576383"/>
    <lineage>
        <taxon>Bacteria</taxon>
        <taxon>Pseudomonadati</taxon>
        <taxon>Pseudomonadota</taxon>
        <taxon>Alphaproteobacteria</taxon>
        <taxon>Rhodobacterales</taxon>
        <taxon>Roseobacteraceae</taxon>
        <taxon>Roseovarius</taxon>
    </lineage>
</organism>
<feature type="domain" description="Gcp-like" evidence="2">
    <location>
        <begin position="36"/>
        <end position="108"/>
    </location>
</feature>
<dbReference type="GO" id="GO:0005829">
    <property type="term" value="C:cytosol"/>
    <property type="evidence" value="ECO:0007669"/>
    <property type="project" value="TreeGrafter"/>
</dbReference>
<evidence type="ECO:0000256" key="1">
    <source>
        <dbReference type="SAM" id="MobiDB-lite"/>
    </source>
</evidence>
<dbReference type="PANTHER" id="PTHR11735">
    <property type="entry name" value="TRNA N6-ADENOSINE THREONYLCARBAMOYLTRANSFERASE"/>
    <property type="match status" value="1"/>
</dbReference>
<dbReference type="Pfam" id="PF00814">
    <property type="entry name" value="TsaD"/>
    <property type="match status" value="1"/>
</dbReference>
<dbReference type="InterPro" id="IPR043129">
    <property type="entry name" value="ATPase_NBD"/>
</dbReference>
<dbReference type="InterPro" id="IPR022496">
    <property type="entry name" value="T6A_TsaB"/>
</dbReference>
<keyword evidence="4" id="KW-1185">Reference proteome</keyword>
<dbReference type="InterPro" id="IPR000905">
    <property type="entry name" value="Gcp-like_dom"/>
</dbReference>
<proteinExistence type="predicted"/>
<dbReference type="GO" id="GO:0016740">
    <property type="term" value="F:transferase activity"/>
    <property type="evidence" value="ECO:0007669"/>
    <property type="project" value="UniProtKB-KW"/>
</dbReference>
<evidence type="ECO:0000313" key="4">
    <source>
        <dbReference type="Proteomes" id="UP000564704"/>
    </source>
</evidence>
<dbReference type="OrthoDB" id="9809995at2"/>
<dbReference type="NCBIfam" id="TIGR03725">
    <property type="entry name" value="T6A_YeaZ"/>
    <property type="match status" value="1"/>
</dbReference>
<dbReference type="PANTHER" id="PTHR11735:SF11">
    <property type="entry name" value="TRNA THREONYLCARBAMOYLADENOSINE BIOSYNTHESIS PROTEIN TSAB"/>
    <property type="match status" value="1"/>
</dbReference>
<dbReference type="GO" id="GO:0002949">
    <property type="term" value="P:tRNA threonylcarbamoyladenosine modification"/>
    <property type="evidence" value="ECO:0007669"/>
    <property type="project" value="InterPro"/>
</dbReference>
<dbReference type="RefSeq" id="WP_154150318.1">
    <property type="nucleotide sequence ID" value="NZ_SZWE01000001.1"/>
</dbReference>
<accession>A0A844CIS1</accession>
<comment type="caution">
    <text evidence="3">The sequence shown here is derived from an EMBL/GenBank/DDBJ whole genome shotgun (WGS) entry which is preliminary data.</text>
</comment>
<dbReference type="AlphaFoldDB" id="A0A844CIS1"/>
<reference evidence="3 4" key="1">
    <citation type="submission" date="2019-05" db="EMBL/GenBank/DDBJ databases">
        <title>Roseovarius bejariae sp. nov., a moderately halophylic bacterium isolated from a saline soil in Rambla Salada (Murcia).</title>
        <authorList>
            <person name="Castro D.J."/>
            <person name="Gomez-Altuve A."/>
            <person name="Reina J.C."/>
            <person name="Rodriguez M."/>
            <person name="Sampedro I."/>
            <person name="Llamas I."/>
            <person name="Martinez-Checa F."/>
        </authorList>
    </citation>
    <scope>NUCLEOTIDE SEQUENCE [LARGE SCALE GENOMIC DNA]</scope>
    <source>
        <strain evidence="3 4">A21</strain>
    </source>
</reference>
<feature type="region of interest" description="Disordered" evidence="1">
    <location>
        <begin position="161"/>
        <end position="196"/>
    </location>
</feature>
<dbReference type="SUPFAM" id="SSF53067">
    <property type="entry name" value="Actin-like ATPase domain"/>
    <property type="match status" value="1"/>
</dbReference>
<protein>
    <submittedName>
        <fullName evidence="3">tRNA (Adenosine(37)-N6)-threonylcarbamoyltransferase complex dimerization subunit type 1 TsaB</fullName>
    </submittedName>
</protein>
<sequence>MGSEPLILGFDTSAAHCAAALLSGDRVLVTRHEEMGRGQAERLMPLLEEVLAEGGATWRDLSRIGVGVGPGNFTGIRIAVSAARGLALSLGIPAVGVNGFEAITLTAPDGHLPALPAPRDQLYIRPTDAPPCLMSRAEAEALGPLAQAPAPQDFALSIARIAGDAPKDTPPPAPLYLKPADAAPSRDAPPKILDDT</sequence>
<keyword evidence="3" id="KW-0808">Transferase</keyword>
<dbReference type="EMBL" id="SZWE01000001">
    <property type="protein sequence ID" value="MRU15221.1"/>
    <property type="molecule type" value="Genomic_DNA"/>
</dbReference>
<evidence type="ECO:0000313" key="3">
    <source>
        <dbReference type="EMBL" id="MRU15221.1"/>
    </source>
</evidence>
<evidence type="ECO:0000259" key="2">
    <source>
        <dbReference type="Pfam" id="PF00814"/>
    </source>
</evidence>
<name>A0A844CIS1_9RHOB</name>
<gene>
    <name evidence="3" type="primary">tsaB</name>
    <name evidence="3" type="ORF">FDP25_07230</name>
</gene>